<evidence type="ECO:0000313" key="7">
    <source>
        <dbReference type="Proteomes" id="UP001162162"/>
    </source>
</evidence>
<comment type="caution">
    <text evidence="6">The sequence shown here is derived from an EMBL/GenBank/DDBJ whole genome shotgun (WGS) entry which is preliminary data.</text>
</comment>
<proteinExistence type="inferred from homology"/>
<keyword evidence="4" id="KW-0812">Transmembrane</keyword>
<dbReference type="InterPro" id="IPR002213">
    <property type="entry name" value="UDP_glucos_trans"/>
</dbReference>
<dbReference type="Pfam" id="PF00201">
    <property type="entry name" value="UDPGT"/>
    <property type="match status" value="1"/>
</dbReference>
<keyword evidence="4" id="KW-1133">Transmembrane helix</keyword>
<dbReference type="Gene3D" id="3.40.50.2000">
    <property type="entry name" value="Glycogen Phosphorylase B"/>
    <property type="match status" value="1"/>
</dbReference>
<dbReference type="EMBL" id="JAPWTK010000080">
    <property type="protein sequence ID" value="KAJ8951680.1"/>
    <property type="molecule type" value="Genomic_DNA"/>
</dbReference>
<dbReference type="AlphaFoldDB" id="A0AAV8YM74"/>
<protein>
    <recommendedName>
        <fullName evidence="8">UDP-glucuronosyltransferase</fullName>
    </recommendedName>
</protein>
<feature type="signal peptide" evidence="5">
    <location>
        <begin position="1"/>
        <end position="18"/>
    </location>
</feature>
<evidence type="ECO:0000256" key="1">
    <source>
        <dbReference type="ARBA" id="ARBA00009995"/>
    </source>
</evidence>
<dbReference type="Proteomes" id="UP001162162">
    <property type="component" value="Unassembled WGS sequence"/>
</dbReference>
<dbReference type="SUPFAM" id="SSF53756">
    <property type="entry name" value="UDP-Glycosyltransferase/glycogen phosphorylase"/>
    <property type="match status" value="1"/>
</dbReference>
<organism evidence="6 7">
    <name type="scientific">Aromia moschata</name>
    <dbReference type="NCBI Taxonomy" id="1265417"/>
    <lineage>
        <taxon>Eukaryota</taxon>
        <taxon>Metazoa</taxon>
        <taxon>Ecdysozoa</taxon>
        <taxon>Arthropoda</taxon>
        <taxon>Hexapoda</taxon>
        <taxon>Insecta</taxon>
        <taxon>Pterygota</taxon>
        <taxon>Neoptera</taxon>
        <taxon>Endopterygota</taxon>
        <taxon>Coleoptera</taxon>
        <taxon>Polyphaga</taxon>
        <taxon>Cucujiformia</taxon>
        <taxon>Chrysomeloidea</taxon>
        <taxon>Cerambycidae</taxon>
        <taxon>Cerambycinae</taxon>
        <taxon>Callichromatini</taxon>
        <taxon>Aromia</taxon>
    </lineage>
</organism>
<dbReference type="InterPro" id="IPR050271">
    <property type="entry name" value="UDP-glycosyltransferase"/>
</dbReference>
<keyword evidence="7" id="KW-1185">Reference proteome</keyword>
<keyword evidence="5" id="KW-0732">Signal</keyword>
<accession>A0AAV8YM74</accession>
<feature type="chain" id="PRO_5043372997" description="UDP-glucuronosyltransferase" evidence="5">
    <location>
        <begin position="19"/>
        <end position="527"/>
    </location>
</feature>
<dbReference type="GO" id="GO:0008194">
    <property type="term" value="F:UDP-glycosyltransferase activity"/>
    <property type="evidence" value="ECO:0007669"/>
    <property type="project" value="InterPro"/>
</dbReference>
<evidence type="ECO:0000256" key="3">
    <source>
        <dbReference type="ARBA" id="ARBA00022679"/>
    </source>
</evidence>
<keyword evidence="2" id="KW-0328">Glycosyltransferase</keyword>
<dbReference type="FunFam" id="3.40.50.2000:FF:000050">
    <property type="entry name" value="UDP-glucuronosyltransferase"/>
    <property type="match status" value="1"/>
</dbReference>
<dbReference type="PANTHER" id="PTHR48043:SF159">
    <property type="entry name" value="EG:EG0003.4 PROTEIN-RELATED"/>
    <property type="match status" value="1"/>
</dbReference>
<evidence type="ECO:0000256" key="4">
    <source>
        <dbReference type="SAM" id="Phobius"/>
    </source>
</evidence>
<sequence length="527" mass="60512">MHLLTGTVFLAIYFSLLAQDVRCANILFVTLFPSISHQKVFQQIWKELSLRRHNVHAVATNPLRDPSLTNLTEYDISSHYEVVKRMAGNTDLRDLMLKKPNFFIVFLKDIILTGKFSELCEITFSHPEVQRLLKTNIQFDVVLVEWLFPTMAGFGAKYNCPMIGVTSLGAPLVALDTVGNPSHPIIAPDHNLPVTRDMTFQERVLSTLYAVYVRFWYHMVVLPREDKLVKKYLGEDLPYLGDIERNVSLLLLNRNPIFHRAMPVVPAVIELGTTLVNRERPDIEASKQGVIYFSLGSNMKSIYLPDQLREIILAVFGRLPYNVVMKWENDTLLGKPDNVFISKWFPQLSLLEHPNIRLFIMQGGLQSSEEAIVAQVPIIGFPTHSDSMSNVDSFVKYGAGIALDFDYLTAESFDATIRKIMTTPSYKENAKGLAKLMYDQPIDGLQKAIWWIEYVIRHKGAKHLRSPVLEVPWWQYFLLDIVGFLTAVLILILVVGYFFLKVVYLWLKKLKRSFLPMREEDEEKKNQ</sequence>
<comment type="similarity">
    <text evidence="1">Belongs to the UDP-glycosyltransferase family.</text>
</comment>
<dbReference type="CDD" id="cd03784">
    <property type="entry name" value="GT1_Gtf-like"/>
    <property type="match status" value="1"/>
</dbReference>
<reference evidence="6" key="1">
    <citation type="journal article" date="2023" name="Insect Mol. Biol.">
        <title>Genome sequencing provides insights into the evolution of gene families encoding plant cell wall-degrading enzymes in longhorned beetles.</title>
        <authorList>
            <person name="Shin N.R."/>
            <person name="Okamura Y."/>
            <person name="Kirsch R."/>
            <person name="Pauchet Y."/>
        </authorList>
    </citation>
    <scope>NUCLEOTIDE SEQUENCE</scope>
    <source>
        <strain evidence="6">AMC_N1</strain>
    </source>
</reference>
<gene>
    <name evidence="6" type="ORF">NQ318_012222</name>
</gene>
<evidence type="ECO:0000256" key="5">
    <source>
        <dbReference type="SAM" id="SignalP"/>
    </source>
</evidence>
<keyword evidence="3" id="KW-0808">Transferase</keyword>
<name>A0AAV8YM74_9CUCU</name>
<keyword evidence="4" id="KW-0472">Membrane</keyword>
<dbReference type="PANTHER" id="PTHR48043">
    <property type="entry name" value="EG:EG0003.4 PROTEIN-RELATED"/>
    <property type="match status" value="1"/>
</dbReference>
<feature type="transmembrane region" description="Helical" evidence="4">
    <location>
        <begin position="474"/>
        <end position="507"/>
    </location>
</feature>
<evidence type="ECO:0000313" key="6">
    <source>
        <dbReference type="EMBL" id="KAJ8951680.1"/>
    </source>
</evidence>
<evidence type="ECO:0008006" key="8">
    <source>
        <dbReference type="Google" id="ProtNLM"/>
    </source>
</evidence>
<evidence type="ECO:0000256" key="2">
    <source>
        <dbReference type="ARBA" id="ARBA00022676"/>
    </source>
</evidence>